<keyword evidence="6" id="KW-0963">Cytoplasm</keyword>
<evidence type="ECO:0000259" key="13">
    <source>
        <dbReference type="PROSITE" id="PS50052"/>
    </source>
</evidence>
<dbReference type="Gene3D" id="3.30.63.10">
    <property type="entry name" value="Guanylate Kinase phosphate binding domain"/>
    <property type="match status" value="1"/>
</dbReference>
<dbReference type="InterPro" id="IPR027417">
    <property type="entry name" value="P-loop_NTPase"/>
</dbReference>
<evidence type="ECO:0000256" key="9">
    <source>
        <dbReference type="ARBA" id="ARBA00022777"/>
    </source>
</evidence>
<evidence type="ECO:0000256" key="10">
    <source>
        <dbReference type="ARBA" id="ARBA00022840"/>
    </source>
</evidence>
<accession>A0A381QM16</accession>
<feature type="domain" description="Guanylate kinase-like" evidence="13">
    <location>
        <begin position="1"/>
        <end position="175"/>
    </location>
</feature>
<dbReference type="GO" id="GO:0004385">
    <property type="term" value="F:GMP kinase activity"/>
    <property type="evidence" value="ECO:0007669"/>
    <property type="project" value="UniProtKB-EC"/>
</dbReference>
<sequence>MSGPSGTGKTTLCRELQRKRQEINFSVSCTTRRQRYTEEDGVDYHFISMEEFEEKVNKNKFVEYEEVHGDYYGTIKKPLEDAIRGDRLLLLEVDVKGAKSIQSLYPKNTVTIFILPPNLDDLRKRLRRRGTDSEKRIKKRMDRLELELKEKDWFDYHVINNQIEHASNELIKIIEKQTEGVLYES</sequence>
<comment type="subcellular location">
    <subcellularLocation>
        <location evidence="2">Cytoplasm</location>
    </subcellularLocation>
</comment>
<dbReference type="PANTHER" id="PTHR23117:SF13">
    <property type="entry name" value="GUANYLATE KINASE"/>
    <property type="match status" value="1"/>
</dbReference>
<dbReference type="PANTHER" id="PTHR23117">
    <property type="entry name" value="GUANYLATE KINASE-RELATED"/>
    <property type="match status" value="1"/>
</dbReference>
<dbReference type="InterPro" id="IPR020590">
    <property type="entry name" value="Guanylate_kinase_CS"/>
</dbReference>
<dbReference type="EMBL" id="UINC01001426">
    <property type="protein sequence ID" value="SUZ80406.1"/>
    <property type="molecule type" value="Genomic_DNA"/>
</dbReference>
<gene>
    <name evidence="14" type="ORF">METZ01_LOCUS33260</name>
</gene>
<dbReference type="CDD" id="cd00071">
    <property type="entry name" value="GMPK"/>
    <property type="match status" value="1"/>
</dbReference>
<evidence type="ECO:0000313" key="14">
    <source>
        <dbReference type="EMBL" id="SUZ80406.1"/>
    </source>
</evidence>
<dbReference type="SUPFAM" id="SSF52540">
    <property type="entry name" value="P-loop containing nucleoside triphosphate hydrolases"/>
    <property type="match status" value="1"/>
</dbReference>
<keyword evidence="8" id="KW-0547">Nucleotide-binding</keyword>
<evidence type="ECO:0000256" key="2">
    <source>
        <dbReference type="ARBA" id="ARBA00004496"/>
    </source>
</evidence>
<dbReference type="EC" id="2.7.4.8" evidence="4"/>
<dbReference type="SMART" id="SM00072">
    <property type="entry name" value="GuKc"/>
    <property type="match status" value="1"/>
</dbReference>
<protein>
    <recommendedName>
        <fullName evidence="5">Guanylate kinase</fullName>
        <ecNumber evidence="4">2.7.4.8</ecNumber>
    </recommendedName>
    <alternativeName>
        <fullName evidence="11">GMP kinase</fullName>
    </alternativeName>
</protein>
<evidence type="ECO:0000256" key="6">
    <source>
        <dbReference type="ARBA" id="ARBA00022490"/>
    </source>
</evidence>
<name>A0A381QM16_9ZZZZ</name>
<evidence type="ECO:0000256" key="7">
    <source>
        <dbReference type="ARBA" id="ARBA00022679"/>
    </source>
</evidence>
<dbReference type="InterPro" id="IPR008144">
    <property type="entry name" value="Guanylate_kin-like_dom"/>
</dbReference>
<evidence type="ECO:0000256" key="1">
    <source>
        <dbReference type="ARBA" id="ARBA00003531"/>
    </source>
</evidence>
<evidence type="ECO:0000256" key="3">
    <source>
        <dbReference type="ARBA" id="ARBA00005790"/>
    </source>
</evidence>
<evidence type="ECO:0000256" key="12">
    <source>
        <dbReference type="ARBA" id="ARBA00048594"/>
    </source>
</evidence>
<dbReference type="FunFam" id="3.30.63.10:FF:000005">
    <property type="entry name" value="Guanylate kinase"/>
    <property type="match status" value="1"/>
</dbReference>
<organism evidence="14">
    <name type="scientific">marine metagenome</name>
    <dbReference type="NCBI Taxonomy" id="408172"/>
    <lineage>
        <taxon>unclassified sequences</taxon>
        <taxon>metagenomes</taxon>
        <taxon>ecological metagenomes</taxon>
    </lineage>
</organism>
<dbReference type="NCBIfam" id="TIGR03263">
    <property type="entry name" value="guanyl_kin"/>
    <property type="match status" value="1"/>
</dbReference>
<dbReference type="InterPro" id="IPR017665">
    <property type="entry name" value="Guanylate_kinase"/>
</dbReference>
<dbReference type="AlphaFoldDB" id="A0A381QM16"/>
<evidence type="ECO:0000256" key="4">
    <source>
        <dbReference type="ARBA" id="ARBA00012961"/>
    </source>
</evidence>
<evidence type="ECO:0000256" key="5">
    <source>
        <dbReference type="ARBA" id="ARBA00016296"/>
    </source>
</evidence>
<dbReference type="HAMAP" id="MF_00328">
    <property type="entry name" value="Guanylate_kinase"/>
    <property type="match status" value="1"/>
</dbReference>
<comment type="function">
    <text evidence="1">Essential for recycling GMP and indirectly, cGMP.</text>
</comment>
<dbReference type="InterPro" id="IPR008145">
    <property type="entry name" value="GK/Ca_channel_bsu"/>
</dbReference>
<evidence type="ECO:0000256" key="8">
    <source>
        <dbReference type="ARBA" id="ARBA00022741"/>
    </source>
</evidence>
<dbReference type="PROSITE" id="PS00856">
    <property type="entry name" value="GUANYLATE_KINASE_1"/>
    <property type="match status" value="1"/>
</dbReference>
<reference evidence="14" key="1">
    <citation type="submission" date="2018-05" db="EMBL/GenBank/DDBJ databases">
        <authorList>
            <person name="Lanie J.A."/>
            <person name="Ng W.-L."/>
            <person name="Kazmierczak K.M."/>
            <person name="Andrzejewski T.M."/>
            <person name="Davidsen T.M."/>
            <person name="Wayne K.J."/>
            <person name="Tettelin H."/>
            <person name="Glass J.I."/>
            <person name="Rusch D."/>
            <person name="Podicherti R."/>
            <person name="Tsui H.-C.T."/>
            <person name="Winkler M.E."/>
        </authorList>
    </citation>
    <scope>NUCLEOTIDE SEQUENCE</scope>
</reference>
<dbReference type="Pfam" id="PF00625">
    <property type="entry name" value="Guanylate_kin"/>
    <property type="match status" value="1"/>
</dbReference>
<keyword evidence="10" id="KW-0067">ATP-binding</keyword>
<keyword evidence="7" id="KW-0808">Transferase</keyword>
<dbReference type="Gene3D" id="3.40.50.300">
    <property type="entry name" value="P-loop containing nucleotide triphosphate hydrolases"/>
    <property type="match status" value="1"/>
</dbReference>
<comment type="catalytic activity">
    <reaction evidence="12">
        <text>GMP + ATP = GDP + ADP</text>
        <dbReference type="Rhea" id="RHEA:20780"/>
        <dbReference type="ChEBI" id="CHEBI:30616"/>
        <dbReference type="ChEBI" id="CHEBI:58115"/>
        <dbReference type="ChEBI" id="CHEBI:58189"/>
        <dbReference type="ChEBI" id="CHEBI:456216"/>
        <dbReference type="EC" id="2.7.4.8"/>
    </reaction>
</comment>
<comment type="similarity">
    <text evidence="3">Belongs to the guanylate kinase family.</text>
</comment>
<proteinExistence type="inferred from homology"/>
<dbReference type="GO" id="GO:0005829">
    <property type="term" value="C:cytosol"/>
    <property type="evidence" value="ECO:0007669"/>
    <property type="project" value="TreeGrafter"/>
</dbReference>
<evidence type="ECO:0000256" key="11">
    <source>
        <dbReference type="ARBA" id="ARBA00030128"/>
    </source>
</evidence>
<dbReference type="GO" id="GO:0005524">
    <property type="term" value="F:ATP binding"/>
    <property type="evidence" value="ECO:0007669"/>
    <property type="project" value="UniProtKB-KW"/>
</dbReference>
<dbReference type="PROSITE" id="PS50052">
    <property type="entry name" value="GUANYLATE_KINASE_2"/>
    <property type="match status" value="1"/>
</dbReference>
<keyword evidence="9" id="KW-0418">Kinase</keyword>